<name>A0AA40G8K1_9HYME</name>
<keyword evidence="3" id="KW-1185">Reference proteome</keyword>
<dbReference type="AlphaFoldDB" id="A0AA40G8K1"/>
<sequence length="97" mass="10521">MIEETTRSSHIFRDRQLSSTCRFCVSVVSGQTIVEDGPRCDDVLDIFRRHPIEAEEPAGLGGHTGMAREVSGRPVRPGAVTHSKGHPLALLSLSIKG</sequence>
<evidence type="ECO:0000256" key="1">
    <source>
        <dbReference type="SAM" id="MobiDB-lite"/>
    </source>
</evidence>
<accession>A0AA40G8K1</accession>
<feature type="region of interest" description="Disordered" evidence="1">
    <location>
        <begin position="55"/>
        <end position="83"/>
    </location>
</feature>
<evidence type="ECO:0000313" key="3">
    <source>
        <dbReference type="Proteomes" id="UP001177670"/>
    </source>
</evidence>
<dbReference type="EMBL" id="JAHYIQ010000004">
    <property type="protein sequence ID" value="KAK1133087.1"/>
    <property type="molecule type" value="Genomic_DNA"/>
</dbReference>
<evidence type="ECO:0000313" key="2">
    <source>
        <dbReference type="EMBL" id="KAK1133087.1"/>
    </source>
</evidence>
<comment type="caution">
    <text evidence="2">The sequence shown here is derived from an EMBL/GenBank/DDBJ whole genome shotgun (WGS) entry which is preliminary data.</text>
</comment>
<dbReference type="Proteomes" id="UP001177670">
    <property type="component" value="Unassembled WGS sequence"/>
</dbReference>
<reference evidence="2" key="1">
    <citation type="submission" date="2021-10" db="EMBL/GenBank/DDBJ databases">
        <title>Melipona bicolor Genome sequencing and assembly.</title>
        <authorList>
            <person name="Araujo N.S."/>
            <person name="Arias M.C."/>
        </authorList>
    </citation>
    <scope>NUCLEOTIDE SEQUENCE</scope>
    <source>
        <strain evidence="2">USP_2M_L1-L4_2017</strain>
        <tissue evidence="2">Whole body</tissue>
    </source>
</reference>
<gene>
    <name evidence="2" type="ORF">K0M31_014446</name>
</gene>
<organism evidence="2 3">
    <name type="scientific">Melipona bicolor</name>
    <dbReference type="NCBI Taxonomy" id="60889"/>
    <lineage>
        <taxon>Eukaryota</taxon>
        <taxon>Metazoa</taxon>
        <taxon>Ecdysozoa</taxon>
        <taxon>Arthropoda</taxon>
        <taxon>Hexapoda</taxon>
        <taxon>Insecta</taxon>
        <taxon>Pterygota</taxon>
        <taxon>Neoptera</taxon>
        <taxon>Endopterygota</taxon>
        <taxon>Hymenoptera</taxon>
        <taxon>Apocrita</taxon>
        <taxon>Aculeata</taxon>
        <taxon>Apoidea</taxon>
        <taxon>Anthophila</taxon>
        <taxon>Apidae</taxon>
        <taxon>Melipona</taxon>
    </lineage>
</organism>
<protein>
    <submittedName>
        <fullName evidence="2">Uncharacterized protein</fullName>
    </submittedName>
</protein>
<proteinExistence type="predicted"/>